<name>A0A4S3MTG9_9RHOB</name>
<keyword evidence="2" id="KW-1185">Reference proteome</keyword>
<accession>A0A4S3MTG9</accession>
<dbReference type="PANTHER" id="PTHR36513:SF1">
    <property type="entry name" value="TRANSMEMBRANE PROTEIN"/>
    <property type="match status" value="1"/>
</dbReference>
<dbReference type="InterPro" id="IPR014586">
    <property type="entry name" value="UCP033909"/>
</dbReference>
<evidence type="ECO:0000313" key="2">
    <source>
        <dbReference type="Proteomes" id="UP000309450"/>
    </source>
</evidence>
<proteinExistence type="predicted"/>
<dbReference type="OrthoDB" id="9797755at2"/>
<reference evidence="1 2" key="1">
    <citation type="submission" date="2019-04" db="EMBL/GenBank/DDBJ databases">
        <title>Draft genome sequence of Gemmobacter aestuarii sp. nov.</title>
        <authorList>
            <person name="Hameed A."/>
            <person name="Lin S.-Y."/>
            <person name="Shahina M."/>
            <person name="Lai W.-A."/>
            <person name="Young C.-C."/>
        </authorList>
    </citation>
    <scope>NUCLEOTIDE SEQUENCE [LARGE SCALE GENOMIC DNA]</scope>
    <source>
        <strain evidence="1 2">CC-PW-75</strain>
    </source>
</reference>
<dbReference type="PANTHER" id="PTHR36513">
    <property type="entry name" value="ABC TRANSMEMBRANE TYPE-1 DOMAIN-CONTAINING PROTEIN"/>
    <property type="match status" value="1"/>
</dbReference>
<dbReference type="AlphaFoldDB" id="A0A4S3MTG9"/>
<evidence type="ECO:0000313" key="1">
    <source>
        <dbReference type="EMBL" id="THD85910.1"/>
    </source>
</evidence>
<sequence>MTISPEAAGAGQIERIFVATTRTIGDERDRFGRGRSEAVSFARYDVNIPPRREAGDIRWPPKAGTPDPERHFLTTAEVRHEDSLSFRADLAAELARLPAGQRDAVIFVHGFNNTFSEGLYRIAQLSHDLDMPGAIVHYSWPSAANPLGYVYDRDSALFARDGLERLLAEVDAAGAQRIVLVAHSMGSALTMEGLRQAIIRNGARARSRIGGVVLISPDIDVDVFRAQAHAMDGLPQPFLIFGSNRDRILNLSARLAGEPERLGNLSDVSRVADLDVTFLDVGAFSEGAGHFTLAQSPTLISLLGRIGDIDAAFEADRQGRVGLLPGVVLTVQSATQIVLSPVTAISDELNR</sequence>
<dbReference type="InterPro" id="IPR029058">
    <property type="entry name" value="AB_hydrolase_fold"/>
</dbReference>
<dbReference type="Proteomes" id="UP000309450">
    <property type="component" value="Unassembled WGS sequence"/>
</dbReference>
<organism evidence="1 2">
    <name type="scientific">Aliigemmobacter aestuarii</name>
    <dbReference type="NCBI Taxonomy" id="1445661"/>
    <lineage>
        <taxon>Bacteria</taxon>
        <taxon>Pseudomonadati</taxon>
        <taxon>Pseudomonadota</taxon>
        <taxon>Alphaproteobacteria</taxon>
        <taxon>Rhodobacterales</taxon>
        <taxon>Paracoccaceae</taxon>
        <taxon>Aliigemmobacter</taxon>
    </lineage>
</organism>
<dbReference type="Pfam" id="PF05990">
    <property type="entry name" value="DUF900"/>
    <property type="match status" value="1"/>
</dbReference>
<dbReference type="EMBL" id="SSND01000001">
    <property type="protein sequence ID" value="THD85910.1"/>
    <property type="molecule type" value="Genomic_DNA"/>
</dbReference>
<dbReference type="Gene3D" id="3.40.50.1820">
    <property type="entry name" value="alpha/beta hydrolase"/>
    <property type="match status" value="1"/>
</dbReference>
<dbReference type="InterPro" id="IPR010297">
    <property type="entry name" value="DUF900_hydrolase"/>
</dbReference>
<gene>
    <name evidence="1" type="ORF">E7811_08130</name>
</gene>
<protein>
    <submittedName>
        <fullName evidence="1">Alpha/beta fold hydrolase</fullName>
    </submittedName>
</protein>
<comment type="caution">
    <text evidence="1">The sequence shown here is derived from an EMBL/GenBank/DDBJ whole genome shotgun (WGS) entry which is preliminary data.</text>
</comment>
<dbReference type="PIRSF" id="PIRSF033909">
    <property type="entry name" value="UCP033909"/>
    <property type="match status" value="1"/>
</dbReference>
<dbReference type="SUPFAM" id="SSF53474">
    <property type="entry name" value="alpha/beta-Hydrolases"/>
    <property type="match status" value="1"/>
</dbReference>
<keyword evidence="1" id="KW-0378">Hydrolase</keyword>
<dbReference type="GO" id="GO:0016787">
    <property type="term" value="F:hydrolase activity"/>
    <property type="evidence" value="ECO:0007669"/>
    <property type="project" value="UniProtKB-KW"/>
</dbReference>